<comment type="caution">
    <text evidence="2">The sequence shown here is derived from an EMBL/GenBank/DDBJ whole genome shotgun (WGS) entry which is preliminary data.</text>
</comment>
<sequence>MPYATFCHVIPEYSPNTAHTGEPSGAISNFKDLRPTQPKHDYGERRSADRWALPVDRSHLTFYCYFENRLRLIEQRLQCQTFGGGALMNHRFATQVRPNKLLPADDTYSPKSRR</sequence>
<reference evidence="2 3" key="1">
    <citation type="journal article" date="2019" name="Commun. Biol.">
        <title>The bagworm genome reveals a unique fibroin gene that provides high tensile strength.</title>
        <authorList>
            <person name="Kono N."/>
            <person name="Nakamura H."/>
            <person name="Ohtoshi R."/>
            <person name="Tomita M."/>
            <person name="Numata K."/>
            <person name="Arakawa K."/>
        </authorList>
    </citation>
    <scope>NUCLEOTIDE SEQUENCE [LARGE SCALE GENOMIC DNA]</scope>
</reference>
<accession>A0A4C1V0U4</accession>
<keyword evidence="3" id="KW-1185">Reference proteome</keyword>
<dbReference type="EMBL" id="BGZK01000255">
    <property type="protein sequence ID" value="GBP32130.1"/>
    <property type="molecule type" value="Genomic_DNA"/>
</dbReference>
<evidence type="ECO:0000313" key="3">
    <source>
        <dbReference type="Proteomes" id="UP000299102"/>
    </source>
</evidence>
<dbReference type="AlphaFoldDB" id="A0A4C1V0U4"/>
<gene>
    <name evidence="2" type="ORF">EVAR_80897_1</name>
</gene>
<dbReference type="Proteomes" id="UP000299102">
    <property type="component" value="Unassembled WGS sequence"/>
</dbReference>
<organism evidence="2 3">
    <name type="scientific">Eumeta variegata</name>
    <name type="common">Bagworm moth</name>
    <name type="synonym">Eumeta japonica</name>
    <dbReference type="NCBI Taxonomy" id="151549"/>
    <lineage>
        <taxon>Eukaryota</taxon>
        <taxon>Metazoa</taxon>
        <taxon>Ecdysozoa</taxon>
        <taxon>Arthropoda</taxon>
        <taxon>Hexapoda</taxon>
        <taxon>Insecta</taxon>
        <taxon>Pterygota</taxon>
        <taxon>Neoptera</taxon>
        <taxon>Endopterygota</taxon>
        <taxon>Lepidoptera</taxon>
        <taxon>Glossata</taxon>
        <taxon>Ditrysia</taxon>
        <taxon>Tineoidea</taxon>
        <taxon>Psychidae</taxon>
        <taxon>Oiketicinae</taxon>
        <taxon>Eumeta</taxon>
    </lineage>
</organism>
<proteinExistence type="predicted"/>
<evidence type="ECO:0000256" key="1">
    <source>
        <dbReference type="SAM" id="MobiDB-lite"/>
    </source>
</evidence>
<feature type="compositionally biased region" description="Basic and acidic residues" evidence="1">
    <location>
        <begin position="31"/>
        <end position="47"/>
    </location>
</feature>
<feature type="region of interest" description="Disordered" evidence="1">
    <location>
        <begin position="18"/>
        <end position="47"/>
    </location>
</feature>
<name>A0A4C1V0U4_EUMVA</name>
<evidence type="ECO:0000313" key="2">
    <source>
        <dbReference type="EMBL" id="GBP32130.1"/>
    </source>
</evidence>
<protein>
    <submittedName>
        <fullName evidence="2">Uncharacterized protein</fullName>
    </submittedName>
</protein>